<evidence type="ECO:0000313" key="2">
    <source>
        <dbReference type="EMBL" id="EAY28576.1"/>
    </source>
</evidence>
<proteinExistence type="predicted"/>
<reference evidence="2 3" key="1">
    <citation type="submission" date="2007-01" db="EMBL/GenBank/DDBJ databases">
        <authorList>
            <person name="Haygood M."/>
            <person name="Podell S."/>
            <person name="Anderson C."/>
            <person name="Hopkinson B."/>
            <person name="Roe K."/>
            <person name="Barbeau K."/>
            <person name="Gaasterland T."/>
            <person name="Ferriera S."/>
            <person name="Johnson J."/>
            <person name="Kravitz S."/>
            <person name="Beeson K."/>
            <person name="Sutton G."/>
            <person name="Rogers Y.-H."/>
            <person name="Friedman R."/>
            <person name="Frazier M."/>
            <person name="Venter J.C."/>
        </authorList>
    </citation>
    <scope>NUCLEOTIDE SEQUENCE [LARGE SCALE GENOMIC DNA]</scope>
    <source>
        <strain evidence="2 3">ATCC 23134</strain>
    </source>
</reference>
<accession>A1ZM44</accession>
<feature type="signal peptide" evidence="1">
    <location>
        <begin position="1"/>
        <end position="21"/>
    </location>
</feature>
<dbReference type="OrthoDB" id="1524994at2"/>
<evidence type="ECO:0000256" key="1">
    <source>
        <dbReference type="SAM" id="SignalP"/>
    </source>
</evidence>
<gene>
    <name evidence="2" type="ORF">M23134_04423</name>
</gene>
<keyword evidence="3" id="KW-1185">Reference proteome</keyword>
<protein>
    <submittedName>
        <fullName evidence="2">Lipoprotein, putative</fullName>
    </submittedName>
</protein>
<feature type="chain" id="PRO_5002641533" evidence="1">
    <location>
        <begin position="22"/>
        <end position="201"/>
    </location>
</feature>
<keyword evidence="1" id="KW-0732">Signal</keyword>
<dbReference type="RefSeq" id="WP_002697841.1">
    <property type="nucleotide sequence ID" value="NZ_AAWS01000015.1"/>
</dbReference>
<keyword evidence="2" id="KW-0449">Lipoprotein</keyword>
<comment type="caution">
    <text evidence="2">The sequence shown here is derived from an EMBL/GenBank/DDBJ whole genome shotgun (WGS) entry which is preliminary data.</text>
</comment>
<dbReference type="AlphaFoldDB" id="A1ZM44"/>
<organism evidence="2 3">
    <name type="scientific">Microscilla marina ATCC 23134</name>
    <dbReference type="NCBI Taxonomy" id="313606"/>
    <lineage>
        <taxon>Bacteria</taxon>
        <taxon>Pseudomonadati</taxon>
        <taxon>Bacteroidota</taxon>
        <taxon>Cytophagia</taxon>
        <taxon>Cytophagales</taxon>
        <taxon>Microscillaceae</taxon>
        <taxon>Microscilla</taxon>
    </lineage>
</organism>
<dbReference type="PROSITE" id="PS51257">
    <property type="entry name" value="PROKAR_LIPOPROTEIN"/>
    <property type="match status" value="1"/>
</dbReference>
<dbReference type="EMBL" id="AAWS01000015">
    <property type="protein sequence ID" value="EAY28576.1"/>
    <property type="molecule type" value="Genomic_DNA"/>
</dbReference>
<sequence>MESKRLLLIICLLLSGLYACSNQNQEDDVVPSQPDIAIPQGPSCPNSPSVIVKSTQNTECGQSQGKLVVEGSGGQGSLTYSINGQNFQTDTVFAGLADDTYTVIVKDSIGCTNTVNASIGTNSDVSLITDVEPIIRTNCAISQCHVSGGRSPNLTTKASILNNAASIKSEVVSGSMPRGSTLSKSEIDQIRCWVNDGAKDN</sequence>
<name>A1ZM44_MICM2</name>
<dbReference type="Proteomes" id="UP000004095">
    <property type="component" value="Unassembled WGS sequence"/>
</dbReference>
<evidence type="ECO:0000313" key="3">
    <source>
        <dbReference type="Proteomes" id="UP000004095"/>
    </source>
</evidence>
<dbReference type="eggNOG" id="COG4932">
    <property type="taxonomic scope" value="Bacteria"/>
</dbReference>